<keyword evidence="1" id="KW-1133">Transmembrane helix</keyword>
<dbReference type="SUPFAM" id="SSF81321">
    <property type="entry name" value="Family A G protein-coupled receptor-like"/>
    <property type="match status" value="1"/>
</dbReference>
<dbReference type="Proteomes" id="UP000887565">
    <property type="component" value="Unplaced"/>
</dbReference>
<sequence>SCAPVFNEIPTWRLLLFCYGPINLAYTVSIFCAYKTSRFISRNSQSPLLTEYQIDEAKSIIIFIFFEISIPTILQTPIALMSFFPQFMKSHFSDQLLTLAITLYPAHATTDPILSVLVVKPYRVRFLSWVKKRFFKSVAPDQEMRDV</sequence>
<feature type="transmembrane region" description="Helical" evidence="1">
    <location>
        <begin position="14"/>
        <end position="34"/>
    </location>
</feature>
<dbReference type="InterPro" id="IPR019421">
    <property type="entry name" value="7TM_GPCR_serpentine_rcpt_Srd"/>
</dbReference>
<evidence type="ECO:0000313" key="3">
    <source>
        <dbReference type="WBParaSite" id="nRc.2.0.1.t34243-RA"/>
    </source>
</evidence>
<evidence type="ECO:0000256" key="1">
    <source>
        <dbReference type="SAM" id="Phobius"/>
    </source>
</evidence>
<dbReference type="AlphaFoldDB" id="A0A915K7C5"/>
<feature type="transmembrane region" description="Helical" evidence="1">
    <location>
        <begin position="60"/>
        <end position="84"/>
    </location>
</feature>
<organism evidence="2 3">
    <name type="scientific">Romanomermis culicivorax</name>
    <name type="common">Nematode worm</name>
    <dbReference type="NCBI Taxonomy" id="13658"/>
    <lineage>
        <taxon>Eukaryota</taxon>
        <taxon>Metazoa</taxon>
        <taxon>Ecdysozoa</taxon>
        <taxon>Nematoda</taxon>
        <taxon>Enoplea</taxon>
        <taxon>Dorylaimia</taxon>
        <taxon>Mermithida</taxon>
        <taxon>Mermithoidea</taxon>
        <taxon>Mermithidae</taxon>
        <taxon>Romanomermis</taxon>
    </lineage>
</organism>
<feature type="transmembrane region" description="Helical" evidence="1">
    <location>
        <begin position="96"/>
        <end position="119"/>
    </location>
</feature>
<keyword evidence="1" id="KW-0472">Membrane</keyword>
<keyword evidence="2" id="KW-1185">Reference proteome</keyword>
<dbReference type="WBParaSite" id="nRc.2.0.1.t34243-RA">
    <property type="protein sequence ID" value="nRc.2.0.1.t34243-RA"/>
    <property type="gene ID" value="nRc.2.0.1.g34243"/>
</dbReference>
<dbReference type="Pfam" id="PF10317">
    <property type="entry name" value="7TM_GPCR_Srd"/>
    <property type="match status" value="1"/>
</dbReference>
<accession>A0A915K7C5</accession>
<name>A0A915K7C5_ROMCU</name>
<keyword evidence="1" id="KW-0812">Transmembrane</keyword>
<reference evidence="3" key="1">
    <citation type="submission" date="2022-11" db="UniProtKB">
        <authorList>
            <consortium name="WormBaseParasite"/>
        </authorList>
    </citation>
    <scope>IDENTIFICATION</scope>
</reference>
<evidence type="ECO:0000313" key="2">
    <source>
        <dbReference type="Proteomes" id="UP000887565"/>
    </source>
</evidence>
<proteinExistence type="predicted"/>
<protein>
    <submittedName>
        <fullName evidence="3">G protein-coupled receptor</fullName>
    </submittedName>
</protein>